<evidence type="ECO:0000313" key="3">
    <source>
        <dbReference type="WBParaSite" id="maker-unitig_36191-snap-gene-0.1-mRNA-1"/>
    </source>
</evidence>
<sequence length="130" mass="14437">MSTACRVIQESPESVSSEPAAHVLEARQAGRQEPHREPYCASKFISLSSHKIRTSNVIKKWSPHVESTGAPGFDRPKYWTIRNPQALYNMMKDQFGQLRHPADAGRCGSGPAQGPDAPIRPHIPRALRNV</sequence>
<feature type="region of interest" description="Disordered" evidence="1">
    <location>
        <begin position="1"/>
        <end position="20"/>
    </location>
</feature>
<name>A0A1I8FII0_9PLAT</name>
<evidence type="ECO:0000256" key="1">
    <source>
        <dbReference type="SAM" id="MobiDB-lite"/>
    </source>
</evidence>
<protein>
    <submittedName>
        <fullName evidence="3">FOXM1</fullName>
    </submittedName>
</protein>
<dbReference type="AlphaFoldDB" id="A0A1I8FII0"/>
<accession>A0A1I8FII0</accession>
<keyword evidence="2" id="KW-1185">Reference proteome</keyword>
<dbReference type="Proteomes" id="UP000095280">
    <property type="component" value="Unplaced"/>
</dbReference>
<organism evidence="2 3">
    <name type="scientific">Macrostomum lignano</name>
    <dbReference type="NCBI Taxonomy" id="282301"/>
    <lineage>
        <taxon>Eukaryota</taxon>
        <taxon>Metazoa</taxon>
        <taxon>Spiralia</taxon>
        <taxon>Lophotrochozoa</taxon>
        <taxon>Platyhelminthes</taxon>
        <taxon>Rhabditophora</taxon>
        <taxon>Macrostomorpha</taxon>
        <taxon>Macrostomida</taxon>
        <taxon>Macrostomidae</taxon>
        <taxon>Macrostomum</taxon>
    </lineage>
</organism>
<reference evidence="3" key="1">
    <citation type="submission" date="2016-11" db="UniProtKB">
        <authorList>
            <consortium name="WormBaseParasite"/>
        </authorList>
    </citation>
    <scope>IDENTIFICATION</scope>
</reference>
<dbReference type="WBParaSite" id="maker-unitig_36191-snap-gene-0.1-mRNA-1">
    <property type="protein sequence ID" value="maker-unitig_36191-snap-gene-0.1-mRNA-1"/>
    <property type="gene ID" value="maker-unitig_36191-snap-gene-0.1"/>
</dbReference>
<feature type="region of interest" description="Disordered" evidence="1">
    <location>
        <begin position="99"/>
        <end position="120"/>
    </location>
</feature>
<feature type="compositionally biased region" description="Low complexity" evidence="1">
    <location>
        <begin position="10"/>
        <end position="19"/>
    </location>
</feature>
<evidence type="ECO:0000313" key="2">
    <source>
        <dbReference type="Proteomes" id="UP000095280"/>
    </source>
</evidence>
<proteinExistence type="predicted"/>